<keyword evidence="6" id="KW-0496">Mitochondrion</keyword>
<feature type="region of interest" description="Disordered" evidence="5">
    <location>
        <begin position="1"/>
        <end position="28"/>
    </location>
</feature>
<proteinExistence type="inferred from homology"/>
<feature type="coiled-coil region" evidence="4">
    <location>
        <begin position="225"/>
        <end position="252"/>
    </location>
</feature>
<dbReference type="GeneID" id="6276327"/>
<accession>B2XX96</accession>
<organism evidence="6">
    <name type="scientific">Cavenderia fasciculata</name>
    <name type="common">Slime mold</name>
    <name type="synonym">Dictyostelium fasciculatum</name>
    <dbReference type="NCBI Taxonomy" id="261658"/>
    <lineage>
        <taxon>Eukaryota</taxon>
        <taxon>Amoebozoa</taxon>
        <taxon>Evosea</taxon>
        <taxon>Eumycetozoa</taxon>
        <taxon>Dictyostelia</taxon>
        <taxon>Acytosteliales</taxon>
        <taxon>Cavenderiaceae</taxon>
        <taxon>Cavenderia</taxon>
    </lineage>
</organism>
<keyword evidence="3" id="KW-0687">Ribonucleoprotein</keyword>
<dbReference type="EMBL" id="EU275727">
    <property type="protein sequence ID" value="ABX45218.1"/>
    <property type="molecule type" value="Genomic_DNA"/>
</dbReference>
<dbReference type="SUPFAM" id="SSF54821">
    <property type="entry name" value="Ribosomal protein S3 C-terminal domain"/>
    <property type="match status" value="1"/>
</dbReference>
<reference evidence="6" key="1">
    <citation type="journal article" date="2008" name="Mol. Biol. Evol.">
        <title>Mitochondrial genome evolution in the social amoebae.</title>
        <authorList>
            <person name="Heidel A.J."/>
            <person name="Gloeckner G."/>
        </authorList>
    </citation>
    <scope>NUCLEOTIDE SEQUENCE</scope>
    <source>
        <strain evidence="6">SH3</strain>
    </source>
</reference>
<dbReference type="Gene3D" id="3.30.1140.32">
    <property type="entry name" value="Ribosomal protein S3, C-terminal domain"/>
    <property type="match status" value="1"/>
</dbReference>
<evidence type="ECO:0000256" key="4">
    <source>
        <dbReference type="SAM" id="Coils"/>
    </source>
</evidence>
<dbReference type="GO" id="GO:1990904">
    <property type="term" value="C:ribonucleoprotein complex"/>
    <property type="evidence" value="ECO:0007669"/>
    <property type="project" value="UniProtKB-KW"/>
</dbReference>
<dbReference type="KEGG" id="dfa:Difao_mp34"/>
<keyword evidence="4" id="KW-0175">Coiled coil</keyword>
<dbReference type="RefSeq" id="YP_001876544.1">
    <property type="nucleotide sequence ID" value="NC_010653.1"/>
</dbReference>
<dbReference type="InterPro" id="IPR036419">
    <property type="entry name" value="Ribosomal_S3_C_sf"/>
</dbReference>
<evidence type="ECO:0000256" key="2">
    <source>
        <dbReference type="ARBA" id="ARBA00022980"/>
    </source>
</evidence>
<geneLocation type="mitochondrion" evidence="6"/>
<comment type="similarity">
    <text evidence="1">Belongs to the universal ribosomal protein uS3 family.</text>
</comment>
<sequence length="983" mass="120344">MIKFKKKNNSQYKYQKEKKQYKQRNDHNKYNKEANKVWNFKKYTKFKKKKLSKRILKRLKTFKKLNSKYKYHFMNEFSSLYKFKYFNKVRNKYGYSFRNSYINKYFYARKNYRKLKMLRKVTKSRLNLKQFYWQKKNNNKKTKVKYRYKPNKVIEIRNSVPKAQRKGGRYIPRKVARTRQGYIHYVVLRSLRYHKIKRLNNPKIYKKAKAFKYLPTRSFEAFNLLRLKKTKKRRLKRKLKQKKRLKKNKYDKKAIKKSRGYFYHFKKYIRHIKRKKRGLVRLPLRVKTEKGIKVVWLTQYKVAKISRKKQAKFRLFFKTRYNRTVLQKKLRKFRLKFFKRKRGFIPRFLLGFKLKKKYKYLKGLKQPYWFRKQFAGEAQAKKDTNLIKFLNISSNRSKGLSKKRLTRLKKVIRVVYNSLKVYLKKKYSKNKFSLGNRRRYGFPKLRGKRKWLIFKTVSKRARKTIKGLLRIQKQQKIKKSVLRGTKGIKMIKNFRKLKSIFFKELKINAGKLKKNQVKLLDLNKYNTIDNTLNVTHKILFKKFMTIYLEKLKKRLKFYALKTQIAKHHQRYHAKKVQTVYKKIKIKLQKVWKTKKLVGLNYAKLLALNTYYKKKYKVKGTFMTYLSPLDGFMNKKVFFKMMCRTKLHKKFSNLSYYFYYKRLRMDKIFFDKLNYKQGRLNVKMLEKKNSKKIIKVLLFLLCRTYMKSETRYINMKKALQLVYQIKKIANSKEKYLYSNLTNINQIQTLEDLGYYRGKYRKYNIGGFMNKKYMFYSHKKFIIKVLFDIILKVLKNSKLKNKKLYIKVIKKLIKYLYIPLVATSKIVQKKKYFKKKNKIYFFLSQVLLYNIKQIVQTKSYVINFFGMISENITAETLLRRLVQRMDIRRRKYIKIAIGMRRKLERSKNFLGFKVKFAGRLSPSIMASQTIIQKGIIGTGRLNVYLDYAQGSVMFKYGKCGIKVWLARNLYTYMPYKYVYSYKYNY</sequence>
<dbReference type="GO" id="GO:0005840">
    <property type="term" value="C:ribosome"/>
    <property type="evidence" value="ECO:0007669"/>
    <property type="project" value="UniProtKB-KW"/>
</dbReference>
<evidence type="ECO:0000256" key="1">
    <source>
        <dbReference type="ARBA" id="ARBA00010761"/>
    </source>
</evidence>
<evidence type="ECO:0000256" key="5">
    <source>
        <dbReference type="SAM" id="MobiDB-lite"/>
    </source>
</evidence>
<name>B2XX96_CACFS</name>
<dbReference type="AlphaFoldDB" id="B2XX96"/>
<keyword evidence="2 6" id="KW-0689">Ribosomal protein</keyword>
<protein>
    <submittedName>
        <fullName evidence="6">Ribosomal protein S3</fullName>
    </submittedName>
</protein>
<feature type="compositionally biased region" description="Basic and acidic residues" evidence="5">
    <location>
        <begin position="14"/>
        <end position="28"/>
    </location>
</feature>
<gene>
    <name evidence="6" type="primary">rps3</name>
</gene>
<evidence type="ECO:0000256" key="3">
    <source>
        <dbReference type="ARBA" id="ARBA00023274"/>
    </source>
</evidence>
<evidence type="ECO:0000313" key="6">
    <source>
        <dbReference type="EMBL" id="ABX45218.1"/>
    </source>
</evidence>